<dbReference type="RefSeq" id="XP_008284175.1">
    <property type="nucleotide sequence ID" value="XM_008285953.1"/>
</dbReference>
<dbReference type="PANTHER" id="PTHR21937">
    <property type="entry name" value="CCDC66 DOMAIN-CONTAINING PROTEIN"/>
    <property type="match status" value="1"/>
</dbReference>
<dbReference type="InterPro" id="IPR031440">
    <property type="entry name" value="DUF4670"/>
</dbReference>
<organism evidence="2 3">
    <name type="scientific">Stegastes partitus</name>
    <name type="common">bicolor damselfish</name>
    <dbReference type="NCBI Taxonomy" id="144197"/>
    <lineage>
        <taxon>Eukaryota</taxon>
        <taxon>Metazoa</taxon>
        <taxon>Chordata</taxon>
        <taxon>Craniata</taxon>
        <taxon>Vertebrata</taxon>
        <taxon>Euteleostomi</taxon>
        <taxon>Actinopterygii</taxon>
        <taxon>Neopterygii</taxon>
        <taxon>Teleostei</taxon>
        <taxon>Neoteleostei</taxon>
        <taxon>Acanthomorphata</taxon>
        <taxon>Ovalentaria</taxon>
        <taxon>Pomacentridae</taxon>
        <taxon>Stegastes</taxon>
    </lineage>
</organism>
<dbReference type="Proteomes" id="UP000694891">
    <property type="component" value="Unplaced"/>
</dbReference>
<accession>A0A9Y4N5J9</accession>
<name>A0A9Y4N5J9_9TELE</name>
<sequence>MDEDERTEYLRKKEEEEEEARRAAEERRLQQELISRQMALLQQQLAFKRGLLLEAGGLQKTQSVSRPWIYSYFTLLELLELKS</sequence>
<evidence type="ECO:0000256" key="1">
    <source>
        <dbReference type="SAM" id="MobiDB-lite"/>
    </source>
</evidence>
<dbReference type="AlphaFoldDB" id="A0A9Y4N5J9"/>
<feature type="region of interest" description="Disordered" evidence="1">
    <location>
        <begin position="1"/>
        <end position="24"/>
    </location>
</feature>
<evidence type="ECO:0000313" key="2">
    <source>
        <dbReference type="Proteomes" id="UP000694891"/>
    </source>
</evidence>
<evidence type="ECO:0000313" key="3">
    <source>
        <dbReference type="RefSeq" id="XP_008284175.1"/>
    </source>
</evidence>
<feature type="compositionally biased region" description="Basic and acidic residues" evidence="1">
    <location>
        <begin position="7"/>
        <end position="24"/>
    </location>
</feature>
<gene>
    <name evidence="3" type="primary">kiaa2012</name>
</gene>
<proteinExistence type="predicted"/>
<keyword evidence="2" id="KW-1185">Reference proteome</keyword>
<dbReference type="PANTHER" id="PTHR21937:SF5">
    <property type="entry name" value="GENE 973-RELATED"/>
    <property type="match status" value="1"/>
</dbReference>
<dbReference type="CTD" id="100652824"/>
<reference evidence="3" key="1">
    <citation type="submission" date="2025-08" db="UniProtKB">
        <authorList>
            <consortium name="RefSeq"/>
        </authorList>
    </citation>
    <scope>IDENTIFICATION</scope>
</reference>
<protein>
    <submittedName>
        <fullName evidence="3">Uncharacterized protein KIAA2012 homolog</fullName>
    </submittedName>
</protein>